<evidence type="ECO:0000256" key="1">
    <source>
        <dbReference type="SAM" id="Phobius"/>
    </source>
</evidence>
<dbReference type="KEGG" id="bph:Bphy_2136"/>
<reference evidence="3" key="1">
    <citation type="journal article" date="2014" name="Stand. Genomic Sci.">
        <title>Complete genome sequence of Burkholderia phymatum STM815(T), a broad host range and efficient nitrogen-fixing symbiont of Mimosa species.</title>
        <authorList>
            <person name="Moulin L."/>
            <person name="Klonowska A."/>
            <person name="Caroline B."/>
            <person name="Booth K."/>
            <person name="Vriezen J.A."/>
            <person name="Melkonian R."/>
            <person name="James E.K."/>
            <person name="Young J.P."/>
            <person name="Bena G."/>
            <person name="Hauser L."/>
            <person name="Land M."/>
            <person name="Kyrpides N."/>
            <person name="Bruce D."/>
            <person name="Chain P."/>
            <person name="Copeland A."/>
            <person name="Pitluck S."/>
            <person name="Woyke T."/>
            <person name="Lizotte-Waniewski M."/>
            <person name="Bristow J."/>
            <person name="Riley M."/>
        </authorList>
    </citation>
    <scope>NUCLEOTIDE SEQUENCE [LARGE SCALE GENOMIC DNA]</scope>
    <source>
        <strain evidence="3">DSM 17167 / CIP 108236 / LMG 21445 / STM815</strain>
    </source>
</reference>
<dbReference type="EMBL" id="CP001043">
    <property type="protein sequence ID" value="ACC71311.1"/>
    <property type="molecule type" value="Genomic_DNA"/>
</dbReference>
<dbReference type="Proteomes" id="UP000001192">
    <property type="component" value="Chromosome 1"/>
</dbReference>
<sequence>MGEIWQTVTSPLWVVTTIVVGLLLNVLSGYAKDWLDCLLAETFKKRRDSLSRKRNEEMAMWEKLASDSRYRAKTTIDALRDEMLAYMFHVSAMVSGLTALLPAVPVTPLFDHRLLTVSPKAHTVIWLMCTVFGTLSLMLGLRYKRAATRARMHLAGTEPRFNEVCLAEIYSNARETPNSDCDKEEDMTAEKQQ</sequence>
<keyword evidence="1" id="KW-1133">Transmembrane helix</keyword>
<organism evidence="2 3">
    <name type="scientific">Paraburkholderia phymatum (strain DSM 17167 / CIP 108236 / LMG 21445 / STM815)</name>
    <name type="common">Burkholderia phymatum</name>
    <dbReference type="NCBI Taxonomy" id="391038"/>
    <lineage>
        <taxon>Bacteria</taxon>
        <taxon>Pseudomonadati</taxon>
        <taxon>Pseudomonadota</taxon>
        <taxon>Betaproteobacteria</taxon>
        <taxon>Burkholderiales</taxon>
        <taxon>Burkholderiaceae</taxon>
        <taxon>Paraburkholderia</taxon>
    </lineage>
</organism>
<dbReference type="STRING" id="391038.Bphy_2136"/>
<feature type="transmembrane region" description="Helical" evidence="1">
    <location>
        <begin position="83"/>
        <end position="104"/>
    </location>
</feature>
<feature type="transmembrane region" description="Helical" evidence="1">
    <location>
        <begin position="124"/>
        <end position="143"/>
    </location>
</feature>
<dbReference type="AlphaFoldDB" id="B2JEA3"/>
<feature type="transmembrane region" description="Helical" evidence="1">
    <location>
        <begin position="12"/>
        <end position="31"/>
    </location>
</feature>
<evidence type="ECO:0000313" key="3">
    <source>
        <dbReference type="Proteomes" id="UP000001192"/>
    </source>
</evidence>
<gene>
    <name evidence="2" type="ordered locus">Bphy_2136</name>
</gene>
<accession>B2JEA3</accession>
<keyword evidence="3" id="KW-1185">Reference proteome</keyword>
<dbReference type="HOGENOM" id="CLU_1406412_0_0_4"/>
<dbReference type="RefSeq" id="WP_012401517.1">
    <property type="nucleotide sequence ID" value="NC_010622.1"/>
</dbReference>
<name>B2JEA3_PARP8</name>
<keyword evidence="1" id="KW-0812">Transmembrane</keyword>
<proteinExistence type="predicted"/>
<keyword evidence="1" id="KW-0472">Membrane</keyword>
<protein>
    <submittedName>
        <fullName evidence="2">Uncharacterized protein</fullName>
    </submittedName>
</protein>
<evidence type="ECO:0000313" key="2">
    <source>
        <dbReference type="EMBL" id="ACC71311.1"/>
    </source>
</evidence>